<dbReference type="AlphaFoldDB" id="A0A7W1T568"/>
<evidence type="ECO:0000259" key="1">
    <source>
        <dbReference type="Pfam" id="PF01425"/>
    </source>
</evidence>
<dbReference type="Gene3D" id="3.90.1300.10">
    <property type="entry name" value="Amidase signature (AS) domain"/>
    <property type="match status" value="1"/>
</dbReference>
<reference evidence="2 3" key="2">
    <citation type="submission" date="2020-08" db="EMBL/GenBank/DDBJ databases">
        <title>Listeria ohnekaius sp. nov. and Listeria portnoyii sp. nov. isolated from non-agricultural and natural environments.</title>
        <authorList>
            <person name="Weller D."/>
            <person name="Belias A.M."/>
            <person name="Liao J."/>
            <person name="Guo S."/>
            <person name="Orsi R.H."/>
            <person name="Wiedmann M."/>
        </authorList>
    </citation>
    <scope>NUCLEOTIDE SEQUENCE [LARGE SCALE GENOMIC DNA]</scope>
    <source>
        <strain evidence="2 3">FSL W9-0585</strain>
    </source>
</reference>
<evidence type="ECO:0000313" key="2">
    <source>
        <dbReference type="EMBL" id="MBA3925619.1"/>
    </source>
</evidence>
<proteinExistence type="predicted"/>
<keyword evidence="3" id="KW-1185">Reference proteome</keyword>
<organism evidence="2 3">
    <name type="scientific">Listeria rustica</name>
    <dbReference type="NCBI Taxonomy" id="2713503"/>
    <lineage>
        <taxon>Bacteria</taxon>
        <taxon>Bacillati</taxon>
        <taxon>Bacillota</taxon>
        <taxon>Bacilli</taxon>
        <taxon>Bacillales</taxon>
        <taxon>Listeriaceae</taxon>
        <taxon>Listeria</taxon>
    </lineage>
</organism>
<feature type="domain" description="Amidase" evidence="1">
    <location>
        <begin position="165"/>
        <end position="527"/>
    </location>
</feature>
<dbReference type="InterPro" id="IPR023631">
    <property type="entry name" value="Amidase_dom"/>
</dbReference>
<evidence type="ECO:0000313" key="3">
    <source>
        <dbReference type="Proteomes" id="UP000548787"/>
    </source>
</evidence>
<accession>A0A7W1T568</accession>
<dbReference type="InterPro" id="IPR036928">
    <property type="entry name" value="AS_sf"/>
</dbReference>
<dbReference type="Proteomes" id="UP000548787">
    <property type="component" value="Unassembled WGS sequence"/>
</dbReference>
<dbReference type="GO" id="GO:0004040">
    <property type="term" value="F:amidase activity"/>
    <property type="evidence" value="ECO:0007669"/>
    <property type="project" value="UniProtKB-EC"/>
</dbReference>
<reference evidence="2 3" key="1">
    <citation type="submission" date="2020-05" db="EMBL/GenBank/DDBJ databases">
        <authorList>
            <person name="Carlin C.R."/>
        </authorList>
    </citation>
    <scope>NUCLEOTIDE SEQUENCE [LARGE SCALE GENOMIC DNA]</scope>
    <source>
        <strain evidence="2 3">FSL W9-0585</strain>
    </source>
</reference>
<dbReference type="RefSeq" id="WP_181675839.1">
    <property type="nucleotide sequence ID" value="NZ_JABJVM010000003.1"/>
</dbReference>
<comment type="caution">
    <text evidence="2">The sequence shown here is derived from an EMBL/GenBank/DDBJ whole genome shotgun (WGS) entry which is preliminary data.</text>
</comment>
<gene>
    <name evidence="2" type="ORF">HPK16_04610</name>
</gene>
<dbReference type="Pfam" id="PF01425">
    <property type="entry name" value="Amidase"/>
    <property type="match status" value="1"/>
</dbReference>
<protein>
    <submittedName>
        <fullName evidence="2">Amidase</fullName>
        <ecNumber evidence="2">3.5.1.4</ecNumber>
    </submittedName>
</protein>
<dbReference type="PANTHER" id="PTHR42678">
    <property type="entry name" value="AMIDASE"/>
    <property type="match status" value="1"/>
</dbReference>
<dbReference type="EMBL" id="JABJVM010000003">
    <property type="protein sequence ID" value="MBA3925619.1"/>
    <property type="molecule type" value="Genomic_DNA"/>
</dbReference>
<dbReference type="EC" id="3.5.1.4" evidence="2"/>
<dbReference type="PANTHER" id="PTHR42678:SF34">
    <property type="entry name" value="OS04G0183300 PROTEIN"/>
    <property type="match status" value="1"/>
</dbReference>
<keyword evidence="2" id="KW-0378">Hydrolase</keyword>
<sequence length="593" mass="64066">MKKSVIGVSAVVLIGLAAAGVYGQLSQTEKVTTKEFSHRNLEIISPAVTMLLEKAGKFEKPEVAVVVTPRSVGGKPTTSKPPTAIIEKIPGVGGIKKIVTPRVEIKSKSKVEKIVEDTSLLGKIDKQLKTIDIHVLEAKEKLVVGADISQIQQRILSHELTYEELVGIYLNRIKKYDLNGPKLNAITEINADVLAEARKLDATKAYGNMALYGMPVLLKDNIGTEKLPTSAGSVALRNWVIGTDAPLVKALKTNGALILGKTNMSEWANYMSEGIPNGYSGKQGQVKNPYLDIDPFGSSTGSAVAAASDFAAITIGTETNGSIIAPSAIQSVVGFKPSLGTVSNALIIPLSSHFDTPGPITKSVKDAYFTTEAITNLKMNTKLSTVALKGRRVGLMFDEDYSDSSIQRKIVADLKAAGAIIVREVGFREEEETLFAFSDVLRDDFKRDLNQFLKGNKAPYQDLAAIIAFNETDKARNMKYGQSNLLESQNSHVSESVTNEAAKRLIEESARNLNQVFQAKKLDAIITINSDNIFTVPIAGFPELTIPAGYNEGGSPVGATFIGLNKSDANLLAMGYAYEQQSKNRRSPKWDTK</sequence>
<name>A0A7W1T568_9LIST</name>
<dbReference type="SUPFAM" id="SSF75304">
    <property type="entry name" value="Amidase signature (AS) enzymes"/>
    <property type="match status" value="1"/>
</dbReference>